<proteinExistence type="predicted"/>
<dbReference type="PANTHER" id="PTHR48095:SF5">
    <property type="entry name" value="BLL7292 PROTEIN"/>
    <property type="match status" value="1"/>
</dbReference>
<dbReference type="PROSITE" id="PS00867">
    <property type="entry name" value="CPSASE_2"/>
    <property type="match status" value="1"/>
</dbReference>
<organism evidence="10 11">
    <name type="scientific">Sphingomonas dokdonensis</name>
    <dbReference type="NCBI Taxonomy" id="344880"/>
    <lineage>
        <taxon>Bacteria</taxon>
        <taxon>Pseudomonadati</taxon>
        <taxon>Pseudomonadota</taxon>
        <taxon>Alphaproteobacteria</taxon>
        <taxon>Sphingomonadales</taxon>
        <taxon>Sphingomonadaceae</taxon>
        <taxon>Sphingomonas</taxon>
    </lineage>
</organism>
<dbReference type="Proteomes" id="UP000197290">
    <property type="component" value="Unassembled WGS sequence"/>
</dbReference>
<evidence type="ECO:0000259" key="9">
    <source>
        <dbReference type="PROSITE" id="PS50989"/>
    </source>
</evidence>
<dbReference type="PROSITE" id="PS50975">
    <property type="entry name" value="ATP_GRASP"/>
    <property type="match status" value="1"/>
</dbReference>
<comment type="cofactor">
    <cofactor evidence="1">
        <name>biotin</name>
        <dbReference type="ChEBI" id="CHEBI:57586"/>
    </cofactor>
</comment>
<evidence type="ECO:0000313" key="10">
    <source>
        <dbReference type="EMBL" id="OWK33787.1"/>
    </source>
</evidence>
<dbReference type="InterPro" id="IPR011054">
    <property type="entry name" value="Rudment_hybrid_motif"/>
</dbReference>
<dbReference type="Pfam" id="PF01039">
    <property type="entry name" value="Carboxyl_trans"/>
    <property type="match status" value="1"/>
</dbReference>
<feature type="domain" description="Lipoyl-binding" evidence="6">
    <location>
        <begin position="447"/>
        <end position="532"/>
    </location>
</feature>
<dbReference type="Pfam" id="PF00364">
    <property type="entry name" value="Biotin_lipoyl"/>
    <property type="match status" value="1"/>
</dbReference>
<feature type="domain" description="Biotin carboxylation" evidence="8">
    <location>
        <begin position="7"/>
        <end position="443"/>
    </location>
</feature>
<evidence type="ECO:0000259" key="6">
    <source>
        <dbReference type="PROSITE" id="PS50968"/>
    </source>
</evidence>
<dbReference type="Gene3D" id="3.30.470.20">
    <property type="entry name" value="ATP-grasp fold, B domain"/>
    <property type="match status" value="1"/>
</dbReference>
<dbReference type="InterPro" id="IPR051602">
    <property type="entry name" value="ACC_Biotin_Carboxylase"/>
</dbReference>
<keyword evidence="11" id="KW-1185">Reference proteome</keyword>
<sequence length="1064" mass="111706">MAQRRGAIESLLIANRGEIAIRIARTAAALGLRTVAVHSQDERDAPHARAADASIALEGEGASAYLSTDGIIAAARSSGCDAVHPGYGFLSENAGLAAACREAGLVFVGPDAALLTLFGDKARAKRHASAMGVPVLAEGDDARGPVIVKAVAGGGGRGIRVVHDLSTLAAQIEAAGAEALSAFGSDAVLVERYIVSARHIEVQLLGDASGRVAALGTRDCTLQRRHQKLLEIAPAQALDPGLADRIVAAAIRLLDGTGYVGLATAEFLVDRTLPPDHAEAFAFLEVNPRLQVEHTVTEEVFGVDLVALQLSLASGETLPASLPAPRGVAIQLRINAETIASDGAPRPSAGSISGLYTPGGPGIRIDSAAQPGYVTNPRFDPLLAKLIVHAQDWPAVLARARRAISEYRIDGVATNIALHAALLARSEVAEAEIDTAWFERNVASLAPATEQDTADQGTGQANAEVVTAPLSGVVVSIDVAVGDAVRAGAEVGTIEALKMQHAIVAPNSGIVEAVSAHVGRVIDEGSVVLRLSPSTDVGEHDSAEQVIDPDFIRPDLAEVQARHALGLDENRPDAMERRRRTNQRSARENLDDLFDAGSFVEYGALTIAAQRRRRSLDDLMRNTPADGMIGGIGTVNAHDHGEEAAKCLGLAYDYTVLAGTQGHNNHRKTDRLLGIAADLKLPIVFYTEGGGGRPGDVDSVGATGLDVPTFRSFAALSGVAPRLGITSGYSFAGNAVLFGSCDITIATRDAHIGVGGPAMIEGGGLGVFSPKEVGPVDVHWQSGAIDILAEDEADATDVARRLLSFFQGTISPGTVPDQRLLRHAVPENRLRVFDMRAVIAGLFDADSFVELRGGYARGMITGLARIDGRAVGLIANDCRYLSGAVDAEGADKAARFFQLCDAFGIPIVSLCDTPGFMVGPEAEKTAPIRRAARMFVVGAALSVPVFTVVIRKAYGLGAQAMAGGSLHAGPFTIAWPTAEFGGMGLEGAVRLGYRKELEAIAEESERQKRFEQLVAQSYERGKAVSVAQYLEIDAVIDPADTRKWLLRGLASTPSRRSGRYIDTW</sequence>
<dbReference type="InterPro" id="IPR011053">
    <property type="entry name" value="Single_hybrid_motif"/>
</dbReference>
<dbReference type="InterPro" id="IPR011761">
    <property type="entry name" value="ATP-grasp"/>
</dbReference>
<evidence type="ECO:0000313" key="11">
    <source>
        <dbReference type="Proteomes" id="UP000197290"/>
    </source>
</evidence>
<protein>
    <submittedName>
        <fullName evidence="10">Acetyl-/propionyl-coenzyme A carboxylase alpha chain</fullName>
    </submittedName>
</protein>
<dbReference type="InterPro" id="IPR000089">
    <property type="entry name" value="Biotin_lipoyl"/>
</dbReference>
<keyword evidence="4 5" id="KW-0067">ATP-binding</keyword>
<dbReference type="Gene3D" id="2.40.50.100">
    <property type="match status" value="1"/>
</dbReference>
<dbReference type="EMBL" id="NBBI01000001">
    <property type="protein sequence ID" value="OWK33787.1"/>
    <property type="molecule type" value="Genomic_DNA"/>
</dbReference>
<dbReference type="CDD" id="cd06850">
    <property type="entry name" value="biotinyl_domain"/>
    <property type="match status" value="1"/>
</dbReference>
<dbReference type="Pfam" id="PF02785">
    <property type="entry name" value="Biotin_carb_C"/>
    <property type="match status" value="1"/>
</dbReference>
<dbReference type="SUPFAM" id="SSF51230">
    <property type="entry name" value="Single hybrid motif"/>
    <property type="match status" value="1"/>
</dbReference>
<dbReference type="InterPro" id="IPR029045">
    <property type="entry name" value="ClpP/crotonase-like_dom_sf"/>
</dbReference>
<dbReference type="InterPro" id="IPR016185">
    <property type="entry name" value="PreATP-grasp_dom_sf"/>
</dbReference>
<dbReference type="InterPro" id="IPR005482">
    <property type="entry name" value="Biotin_COase_C"/>
</dbReference>
<feature type="domain" description="ATP-grasp" evidence="7">
    <location>
        <begin position="102"/>
        <end position="314"/>
    </location>
</feature>
<gene>
    <name evidence="10" type="primary">accA1_1</name>
    <name evidence="10" type="ORF">SPDO_06750</name>
</gene>
<dbReference type="InterPro" id="IPR011763">
    <property type="entry name" value="COA_CT_C"/>
</dbReference>
<dbReference type="PROSITE" id="PS50979">
    <property type="entry name" value="BC"/>
    <property type="match status" value="1"/>
</dbReference>
<dbReference type="InterPro" id="IPR011764">
    <property type="entry name" value="Biotin_carboxylation_dom"/>
</dbReference>
<evidence type="ECO:0000256" key="2">
    <source>
        <dbReference type="ARBA" id="ARBA00022598"/>
    </source>
</evidence>
<evidence type="ECO:0000256" key="4">
    <source>
        <dbReference type="ARBA" id="ARBA00022840"/>
    </source>
</evidence>
<feature type="domain" description="CoA carboxyltransferase C-terminal" evidence="9">
    <location>
        <begin position="812"/>
        <end position="1051"/>
    </location>
</feature>
<reference evidence="10 11" key="1">
    <citation type="submission" date="2017-03" db="EMBL/GenBank/DDBJ databases">
        <title>Genome sequence of Sphingomonas dokdonensis DSM 21029.</title>
        <authorList>
            <person name="Poehlein A."/>
            <person name="Wuebbeler J.H."/>
            <person name="Steinbuechel A."/>
            <person name="Daniel R."/>
        </authorList>
    </citation>
    <scope>NUCLEOTIDE SEQUENCE [LARGE SCALE GENOMIC DNA]</scope>
    <source>
        <strain evidence="10 11">DSM 21029</strain>
    </source>
</reference>
<dbReference type="GO" id="GO:0046872">
    <property type="term" value="F:metal ion binding"/>
    <property type="evidence" value="ECO:0007669"/>
    <property type="project" value="InterPro"/>
</dbReference>
<evidence type="ECO:0000259" key="7">
    <source>
        <dbReference type="PROSITE" id="PS50975"/>
    </source>
</evidence>
<dbReference type="GO" id="GO:0005524">
    <property type="term" value="F:ATP binding"/>
    <property type="evidence" value="ECO:0007669"/>
    <property type="project" value="UniProtKB-UniRule"/>
</dbReference>
<evidence type="ECO:0000256" key="3">
    <source>
        <dbReference type="ARBA" id="ARBA00022741"/>
    </source>
</evidence>
<dbReference type="InterPro" id="IPR005481">
    <property type="entry name" value="BC-like_N"/>
</dbReference>
<dbReference type="InterPro" id="IPR034733">
    <property type="entry name" value="AcCoA_carboxyl_beta"/>
</dbReference>
<dbReference type="OrthoDB" id="9803706at2"/>
<dbReference type="PANTHER" id="PTHR48095">
    <property type="entry name" value="PYRUVATE CARBOXYLASE SUBUNIT A"/>
    <property type="match status" value="1"/>
</dbReference>
<dbReference type="SMART" id="SM00878">
    <property type="entry name" value="Biotin_carb_C"/>
    <property type="match status" value="1"/>
</dbReference>
<dbReference type="AlphaFoldDB" id="A0A245ZVK7"/>
<dbReference type="SUPFAM" id="SSF52096">
    <property type="entry name" value="ClpP/crotonase"/>
    <property type="match status" value="2"/>
</dbReference>
<dbReference type="InterPro" id="IPR005479">
    <property type="entry name" value="CPAse_ATP-bd"/>
</dbReference>
<evidence type="ECO:0000259" key="8">
    <source>
        <dbReference type="PROSITE" id="PS50979"/>
    </source>
</evidence>
<comment type="caution">
    <text evidence="10">The sequence shown here is derived from an EMBL/GenBank/DDBJ whole genome shotgun (WGS) entry which is preliminary data.</text>
</comment>
<dbReference type="RefSeq" id="WP_088365990.1">
    <property type="nucleotide sequence ID" value="NZ_NBBI01000001.1"/>
</dbReference>
<evidence type="ECO:0000256" key="5">
    <source>
        <dbReference type="PROSITE-ProRule" id="PRU00409"/>
    </source>
</evidence>
<dbReference type="Gene3D" id="3.90.226.10">
    <property type="entry name" value="2-enoyl-CoA Hydratase, Chain A, domain 1"/>
    <property type="match status" value="2"/>
</dbReference>
<dbReference type="SUPFAM" id="SSF52440">
    <property type="entry name" value="PreATP-grasp domain"/>
    <property type="match status" value="1"/>
</dbReference>
<keyword evidence="2" id="KW-0436">Ligase</keyword>
<name>A0A245ZVK7_9SPHN</name>
<dbReference type="GO" id="GO:0016874">
    <property type="term" value="F:ligase activity"/>
    <property type="evidence" value="ECO:0007669"/>
    <property type="project" value="UniProtKB-KW"/>
</dbReference>
<dbReference type="PROSITE" id="PS50968">
    <property type="entry name" value="BIOTINYL_LIPOYL"/>
    <property type="match status" value="1"/>
</dbReference>
<accession>A0A245ZVK7</accession>
<keyword evidence="3 5" id="KW-0547">Nucleotide-binding</keyword>
<dbReference type="Pfam" id="PF00289">
    <property type="entry name" value="Biotin_carb_N"/>
    <property type="match status" value="1"/>
</dbReference>
<dbReference type="PROSITE" id="PS50989">
    <property type="entry name" value="COA_CT_CTER"/>
    <property type="match status" value="1"/>
</dbReference>
<evidence type="ECO:0000256" key="1">
    <source>
        <dbReference type="ARBA" id="ARBA00001953"/>
    </source>
</evidence>
<dbReference type="Pfam" id="PF02786">
    <property type="entry name" value="CPSase_L_D2"/>
    <property type="match status" value="1"/>
</dbReference>
<dbReference type="SUPFAM" id="SSF56059">
    <property type="entry name" value="Glutathione synthetase ATP-binding domain-like"/>
    <property type="match status" value="1"/>
</dbReference>
<dbReference type="SUPFAM" id="SSF51246">
    <property type="entry name" value="Rudiment single hybrid motif"/>
    <property type="match status" value="1"/>
</dbReference>